<protein>
    <recommendedName>
        <fullName evidence="3">Heme oxygenase-like protein</fullName>
    </recommendedName>
</protein>
<dbReference type="Pfam" id="PF14518">
    <property type="entry name" value="Haem_oxygenas_2"/>
    <property type="match status" value="1"/>
</dbReference>
<dbReference type="EMBL" id="JALJOT010000018">
    <property type="protein sequence ID" value="KAK9901215.1"/>
    <property type="molecule type" value="Genomic_DNA"/>
</dbReference>
<organism evidence="1 2">
    <name type="scientific">Coccomyxa subellipsoidea</name>
    <dbReference type="NCBI Taxonomy" id="248742"/>
    <lineage>
        <taxon>Eukaryota</taxon>
        <taxon>Viridiplantae</taxon>
        <taxon>Chlorophyta</taxon>
        <taxon>core chlorophytes</taxon>
        <taxon>Trebouxiophyceae</taxon>
        <taxon>Trebouxiophyceae incertae sedis</taxon>
        <taxon>Coccomyxaceae</taxon>
        <taxon>Coccomyxa</taxon>
    </lineage>
</organism>
<dbReference type="InterPro" id="IPR016084">
    <property type="entry name" value="Haem_Oase-like_multi-hlx"/>
</dbReference>
<evidence type="ECO:0008006" key="3">
    <source>
        <dbReference type="Google" id="ProtNLM"/>
    </source>
</evidence>
<evidence type="ECO:0000313" key="1">
    <source>
        <dbReference type="EMBL" id="KAK9901215.1"/>
    </source>
</evidence>
<reference evidence="1 2" key="1">
    <citation type="journal article" date="2024" name="Nat. Commun.">
        <title>Phylogenomics reveals the evolutionary origins of lichenization in chlorophyte algae.</title>
        <authorList>
            <person name="Puginier C."/>
            <person name="Libourel C."/>
            <person name="Otte J."/>
            <person name="Skaloud P."/>
            <person name="Haon M."/>
            <person name="Grisel S."/>
            <person name="Petersen M."/>
            <person name="Berrin J.G."/>
            <person name="Delaux P.M."/>
            <person name="Dal Grande F."/>
            <person name="Keller J."/>
        </authorList>
    </citation>
    <scope>NUCLEOTIDE SEQUENCE [LARGE SCALE GENOMIC DNA]</scope>
    <source>
        <strain evidence="1 2">SAG 216-7</strain>
    </source>
</reference>
<gene>
    <name evidence="1" type="ORF">WJX75_000575</name>
</gene>
<keyword evidence="2" id="KW-1185">Reference proteome</keyword>
<dbReference type="Gene3D" id="1.20.910.10">
    <property type="entry name" value="Heme oxygenase-like"/>
    <property type="match status" value="1"/>
</dbReference>
<name>A0ABR2YB00_9CHLO</name>
<dbReference type="Proteomes" id="UP001491310">
    <property type="component" value="Unassembled WGS sequence"/>
</dbReference>
<accession>A0ABR2YB00</accession>
<dbReference type="SUPFAM" id="SSF48613">
    <property type="entry name" value="Heme oxygenase-like"/>
    <property type="match status" value="1"/>
</dbReference>
<sequence>MVTHKVLHLRLFAPKTKPTHARRHTAKRQLRVQAAVLTEDRKKFMPIPVLPSPLVDGSSLSSLQFTGNTSSFSRADQTFIELLNTEDLDNKIWVDEELRAKGSHVEAAVHSAIKQAFSTPDNGEAAQAAHLFLQRILYRINRMVLFWYDDLKNYSNERSIYLAKLRNAIEEPWQKWELSQVDPAISSQLTPAQVKDQLRECAVYDVDPELSPAAQYMRTSMGVAGYKHLLAVGSVDGLVEASRQSRVCGGAANEVMCAVFRVLMEEYGTGRYAKKHSTFFATMMQELGLNTETEHYFNLVPWQSLAAMNHNFLLTERRRHYLRYLGGLTFFEVNGPSVYRLYLAAAQRLGLSDAASGYWELHIKEDERHGRQMVDDVALPLVDMYPDDAWEVLLGYVQERMMGDRAGAALIEDIKAVDAQAEQ</sequence>
<dbReference type="SMART" id="SM01236">
    <property type="entry name" value="Haem_oxygenase_2"/>
    <property type="match status" value="1"/>
</dbReference>
<evidence type="ECO:0000313" key="2">
    <source>
        <dbReference type="Proteomes" id="UP001491310"/>
    </source>
</evidence>
<comment type="caution">
    <text evidence="1">The sequence shown here is derived from an EMBL/GenBank/DDBJ whole genome shotgun (WGS) entry which is preliminary data.</text>
</comment>
<proteinExistence type="predicted"/>